<gene>
    <name evidence="2" type="ORF">BJY22_002747</name>
</gene>
<evidence type="ECO:0000313" key="3">
    <source>
        <dbReference type="Proteomes" id="UP000555407"/>
    </source>
</evidence>
<keyword evidence="1" id="KW-0732">Signal</keyword>
<evidence type="ECO:0008006" key="4">
    <source>
        <dbReference type="Google" id="ProtNLM"/>
    </source>
</evidence>
<protein>
    <recommendedName>
        <fullName evidence="4">Nucleotidyl transferase AbiEii/AbiGii toxin family protein</fullName>
    </recommendedName>
</protein>
<keyword evidence="3" id="KW-1185">Reference proteome</keyword>
<dbReference type="AlphaFoldDB" id="A0A7X5V9C9"/>
<feature type="signal peptide" evidence="1">
    <location>
        <begin position="1"/>
        <end position="24"/>
    </location>
</feature>
<dbReference type="InterPro" id="IPR014942">
    <property type="entry name" value="AbiEii"/>
</dbReference>
<sequence>MNPLQTRTTALGLQALASYGFALAGGYALQAHGFGDRDSDDVDLFTDDLDPANFAEAVSRLVAAYETAGVQVEIARRAPVFARLVVDSATKVDLGVDHRQQPPVTMAIGAVLSEADAIGSKVGAVYSRLEPRDFIDVQYVLDSGRYDETALLELADLREATPLDRAMFASQLQAGARLPDSGFARYGATPEQIARIRRTASEWAATLVEGRMDGSSGTMG</sequence>
<accession>A0A7X5V9C9</accession>
<proteinExistence type="predicted"/>
<evidence type="ECO:0000313" key="2">
    <source>
        <dbReference type="EMBL" id="NIK57030.1"/>
    </source>
</evidence>
<dbReference type="RefSeq" id="WP_167206828.1">
    <property type="nucleotide sequence ID" value="NZ_JAASRO010000001.1"/>
</dbReference>
<reference evidence="2 3" key="1">
    <citation type="submission" date="2020-03" db="EMBL/GenBank/DDBJ databases">
        <title>Sequencing the genomes of 1000 actinobacteria strains.</title>
        <authorList>
            <person name="Klenk H.-P."/>
        </authorList>
    </citation>
    <scope>NUCLEOTIDE SEQUENCE [LARGE SCALE GENOMIC DNA]</scope>
    <source>
        <strain evidence="2 3">DSM 45490</strain>
    </source>
</reference>
<feature type="chain" id="PRO_5039014686" description="Nucleotidyl transferase AbiEii/AbiGii toxin family protein" evidence="1">
    <location>
        <begin position="25"/>
        <end position="220"/>
    </location>
</feature>
<organism evidence="2 3">
    <name type="scientific">Kribbella shirazensis</name>
    <dbReference type="NCBI Taxonomy" id="1105143"/>
    <lineage>
        <taxon>Bacteria</taxon>
        <taxon>Bacillati</taxon>
        <taxon>Actinomycetota</taxon>
        <taxon>Actinomycetes</taxon>
        <taxon>Propionibacteriales</taxon>
        <taxon>Kribbellaceae</taxon>
        <taxon>Kribbella</taxon>
    </lineage>
</organism>
<name>A0A7X5V9C9_9ACTN</name>
<dbReference type="Pfam" id="PF08843">
    <property type="entry name" value="AbiEii"/>
    <property type="match status" value="1"/>
</dbReference>
<comment type="caution">
    <text evidence="2">The sequence shown here is derived from an EMBL/GenBank/DDBJ whole genome shotgun (WGS) entry which is preliminary data.</text>
</comment>
<evidence type="ECO:0000256" key="1">
    <source>
        <dbReference type="SAM" id="SignalP"/>
    </source>
</evidence>
<dbReference type="Proteomes" id="UP000555407">
    <property type="component" value="Unassembled WGS sequence"/>
</dbReference>
<dbReference type="EMBL" id="JAASRO010000001">
    <property type="protein sequence ID" value="NIK57030.1"/>
    <property type="molecule type" value="Genomic_DNA"/>
</dbReference>